<dbReference type="GO" id="GO:0000271">
    <property type="term" value="P:polysaccharide biosynthetic process"/>
    <property type="evidence" value="ECO:0007669"/>
    <property type="project" value="TreeGrafter"/>
</dbReference>
<evidence type="ECO:0000256" key="1">
    <source>
        <dbReference type="ARBA" id="ARBA00037999"/>
    </source>
</evidence>
<dbReference type="PANTHER" id="PTHR30244">
    <property type="entry name" value="TRANSAMINASE"/>
    <property type="match status" value="1"/>
</dbReference>
<evidence type="ECO:0000313" key="3">
    <source>
        <dbReference type="EMBL" id="NDY92603.1"/>
    </source>
</evidence>
<protein>
    <recommendedName>
        <fullName evidence="5">DegT/DnrJ/EryC1/StrS aminotransferase family protein</fullName>
    </recommendedName>
</protein>
<name>A0A7C9TLZ7_9BURK</name>
<dbReference type="InterPro" id="IPR015422">
    <property type="entry name" value="PyrdxlP-dep_Trfase_small"/>
</dbReference>
<dbReference type="Pfam" id="PF01041">
    <property type="entry name" value="DegT_DnrJ_EryC1"/>
    <property type="match status" value="2"/>
</dbReference>
<keyword evidence="2" id="KW-0663">Pyridoxal phosphate</keyword>
<evidence type="ECO:0008006" key="5">
    <source>
        <dbReference type="Google" id="ProtNLM"/>
    </source>
</evidence>
<dbReference type="Proteomes" id="UP000484255">
    <property type="component" value="Unassembled WGS sequence"/>
</dbReference>
<dbReference type="GO" id="GO:0030170">
    <property type="term" value="F:pyridoxal phosphate binding"/>
    <property type="evidence" value="ECO:0007669"/>
    <property type="project" value="TreeGrafter"/>
</dbReference>
<dbReference type="PANTHER" id="PTHR30244:SF34">
    <property type="entry name" value="DTDP-4-AMINO-4,6-DIDEOXYGALACTOSE TRANSAMINASE"/>
    <property type="match status" value="1"/>
</dbReference>
<gene>
    <name evidence="3" type="ORF">G3A44_15545</name>
</gene>
<dbReference type="Gene3D" id="3.90.1150.10">
    <property type="entry name" value="Aspartate Aminotransferase, domain 1"/>
    <property type="match status" value="1"/>
</dbReference>
<dbReference type="SUPFAM" id="SSF53383">
    <property type="entry name" value="PLP-dependent transferases"/>
    <property type="match status" value="1"/>
</dbReference>
<comment type="similarity">
    <text evidence="1 2">Belongs to the DegT/DnrJ/EryC1 family.</text>
</comment>
<sequence>MPALRGADLVRATCGHLAARLAGRPQAGLLAWQLALAAHLQAPAGGLWLTGAGRCALHAFVAASRRAPDQEAAQGGPDEALLPGYTCVVVPNVFLHLGLPVRYVDLPDAQATGGQPGAALNPAPDAWRAAIGPRTRWLVVPHNFGQPSAGLPALRQWLRQHHPQVLLVEDAAHALDVRLPEGPRAGTVGDAAFFSFEYAKCLSTGLGGALRVAEPSRWPGLAGHLAQAPGPSPGVQLKRGLTLAFHLSQATWPTPLAAALAALLRAPSRALGLVAGTPAAELSGQARPDYRQGLGDLPARLALAQWRRWPALQARRVDQARRYDELLAGSPWLHPLAAPGTGPLLRYPVAVRGGVARDAAVAALQALGVEPGVWFDDVVHPAGSLRHGYAAGDCPQGEALAACILNLPLGEHAQLGHRQARALRHLALAGPGAA</sequence>
<evidence type="ECO:0000313" key="4">
    <source>
        <dbReference type="Proteomes" id="UP000484255"/>
    </source>
</evidence>
<dbReference type="GO" id="GO:0008483">
    <property type="term" value="F:transaminase activity"/>
    <property type="evidence" value="ECO:0007669"/>
    <property type="project" value="TreeGrafter"/>
</dbReference>
<dbReference type="InterPro" id="IPR015424">
    <property type="entry name" value="PyrdxlP-dep_Trfase"/>
</dbReference>
<accession>A0A7C9TLZ7</accession>
<dbReference type="EMBL" id="JAAGOH010000019">
    <property type="protein sequence ID" value="NDY92603.1"/>
    <property type="molecule type" value="Genomic_DNA"/>
</dbReference>
<dbReference type="InterPro" id="IPR015421">
    <property type="entry name" value="PyrdxlP-dep_Trfase_major"/>
</dbReference>
<keyword evidence="4" id="KW-1185">Reference proteome</keyword>
<proteinExistence type="inferred from homology"/>
<dbReference type="Gene3D" id="3.40.640.10">
    <property type="entry name" value="Type I PLP-dependent aspartate aminotransferase-like (Major domain)"/>
    <property type="match status" value="1"/>
</dbReference>
<comment type="caution">
    <text evidence="3">The sequence shown here is derived from an EMBL/GenBank/DDBJ whole genome shotgun (WGS) entry which is preliminary data.</text>
</comment>
<dbReference type="InterPro" id="IPR000653">
    <property type="entry name" value="DegT/StrS_aminotransferase"/>
</dbReference>
<reference evidence="3 4" key="1">
    <citation type="submission" date="2020-02" db="EMBL/GenBank/DDBJ databases">
        <title>Ideonella bacterium strain TBM-1.</title>
        <authorList>
            <person name="Chen W.-M."/>
        </authorList>
    </citation>
    <scope>NUCLEOTIDE SEQUENCE [LARGE SCALE GENOMIC DNA]</scope>
    <source>
        <strain evidence="3 4">TBM-1</strain>
    </source>
</reference>
<dbReference type="RefSeq" id="WP_163458625.1">
    <property type="nucleotide sequence ID" value="NZ_JAAGOH010000019.1"/>
</dbReference>
<evidence type="ECO:0000256" key="2">
    <source>
        <dbReference type="RuleBase" id="RU004508"/>
    </source>
</evidence>
<dbReference type="AlphaFoldDB" id="A0A7C9TLZ7"/>
<organism evidence="3 4">
    <name type="scientific">Ideonella livida</name>
    <dbReference type="NCBI Taxonomy" id="2707176"/>
    <lineage>
        <taxon>Bacteria</taxon>
        <taxon>Pseudomonadati</taxon>
        <taxon>Pseudomonadota</taxon>
        <taxon>Betaproteobacteria</taxon>
        <taxon>Burkholderiales</taxon>
        <taxon>Sphaerotilaceae</taxon>
        <taxon>Ideonella</taxon>
    </lineage>
</organism>